<dbReference type="Proteomes" id="UP000887013">
    <property type="component" value="Unassembled WGS sequence"/>
</dbReference>
<proteinExistence type="predicted"/>
<gene>
    <name evidence="2" type="ORF">NPIL_223241</name>
</gene>
<feature type="region of interest" description="Disordered" evidence="1">
    <location>
        <begin position="71"/>
        <end position="103"/>
    </location>
</feature>
<evidence type="ECO:0000256" key="1">
    <source>
        <dbReference type="SAM" id="MobiDB-lite"/>
    </source>
</evidence>
<feature type="compositionally biased region" description="Basic and acidic residues" evidence="1">
    <location>
        <begin position="93"/>
        <end position="103"/>
    </location>
</feature>
<evidence type="ECO:0000313" key="3">
    <source>
        <dbReference type="Proteomes" id="UP000887013"/>
    </source>
</evidence>
<sequence length="103" mass="11380">MTAIPRTVSTWDKNGNYLAIKKKKKKGDLRENESDPNRGVILLCMSGLTCPCVTYEFHSIPVTFQPIEARHSALPSPPRPPKSDGPVTVSGFHKPDHALRRGS</sequence>
<accession>A0A8X6JBN5</accession>
<keyword evidence="3" id="KW-1185">Reference proteome</keyword>
<reference evidence="2" key="1">
    <citation type="submission" date="2020-08" db="EMBL/GenBank/DDBJ databases">
        <title>Multicomponent nature underlies the extraordinary mechanical properties of spider dragline silk.</title>
        <authorList>
            <person name="Kono N."/>
            <person name="Nakamura H."/>
            <person name="Mori M."/>
            <person name="Yoshida Y."/>
            <person name="Ohtoshi R."/>
            <person name="Malay A.D."/>
            <person name="Moran D.A.P."/>
            <person name="Tomita M."/>
            <person name="Numata K."/>
            <person name="Arakawa K."/>
        </authorList>
    </citation>
    <scope>NUCLEOTIDE SEQUENCE</scope>
</reference>
<protein>
    <submittedName>
        <fullName evidence="2">Uncharacterized protein</fullName>
    </submittedName>
</protein>
<evidence type="ECO:0000313" key="2">
    <source>
        <dbReference type="EMBL" id="GFS55821.1"/>
    </source>
</evidence>
<comment type="caution">
    <text evidence="2">The sequence shown here is derived from an EMBL/GenBank/DDBJ whole genome shotgun (WGS) entry which is preliminary data.</text>
</comment>
<dbReference type="AlphaFoldDB" id="A0A8X6JBN5"/>
<name>A0A8X6JBN5_NEPPI</name>
<dbReference type="EMBL" id="BMAW01092613">
    <property type="protein sequence ID" value="GFS55821.1"/>
    <property type="molecule type" value="Genomic_DNA"/>
</dbReference>
<organism evidence="2 3">
    <name type="scientific">Nephila pilipes</name>
    <name type="common">Giant wood spider</name>
    <name type="synonym">Nephila maculata</name>
    <dbReference type="NCBI Taxonomy" id="299642"/>
    <lineage>
        <taxon>Eukaryota</taxon>
        <taxon>Metazoa</taxon>
        <taxon>Ecdysozoa</taxon>
        <taxon>Arthropoda</taxon>
        <taxon>Chelicerata</taxon>
        <taxon>Arachnida</taxon>
        <taxon>Araneae</taxon>
        <taxon>Araneomorphae</taxon>
        <taxon>Entelegynae</taxon>
        <taxon>Araneoidea</taxon>
        <taxon>Nephilidae</taxon>
        <taxon>Nephila</taxon>
    </lineage>
</organism>